<sequence length="123" mass="13077">MPLIPYYPVMLEKTIEQRLVAKARQAGGLAVKWTSPGFAGVPDRIVFLPGGRIILVELKAPGQKATVLQDRVHGILRDLGADVRVIDSKEQVDGIFTETGASPGPGPDAGQPVPVDRAKDGRG</sequence>
<organism evidence="6">
    <name type="scientific">uncultured Caudovirales phage</name>
    <dbReference type="NCBI Taxonomy" id="2100421"/>
    <lineage>
        <taxon>Viruses</taxon>
        <taxon>Duplodnaviria</taxon>
        <taxon>Heunggongvirae</taxon>
        <taxon>Uroviricota</taxon>
        <taxon>Caudoviricetes</taxon>
        <taxon>Peduoviridae</taxon>
        <taxon>Maltschvirus</taxon>
        <taxon>Maltschvirus maltsch</taxon>
    </lineage>
</organism>
<dbReference type="GO" id="GO:0003676">
    <property type="term" value="F:nucleic acid binding"/>
    <property type="evidence" value="ECO:0007669"/>
    <property type="project" value="InterPro"/>
</dbReference>
<evidence type="ECO:0000256" key="2">
    <source>
        <dbReference type="ARBA" id="ARBA00022722"/>
    </source>
</evidence>
<dbReference type="EMBL" id="LR797155">
    <property type="protein sequence ID" value="CAB4190344.1"/>
    <property type="molecule type" value="Genomic_DNA"/>
</dbReference>
<comment type="cofactor">
    <cofactor evidence="1">
        <name>Mg(2+)</name>
        <dbReference type="ChEBI" id="CHEBI:18420"/>
    </cofactor>
</comment>
<dbReference type="EMBL" id="LR796445">
    <property type="protein sequence ID" value="CAB4145922.1"/>
    <property type="molecule type" value="Genomic_DNA"/>
</dbReference>
<feature type="region of interest" description="Disordered" evidence="4">
    <location>
        <begin position="94"/>
        <end position="123"/>
    </location>
</feature>
<dbReference type="InterPro" id="IPR014883">
    <property type="entry name" value="VRR_NUC"/>
</dbReference>
<reference evidence="6" key="1">
    <citation type="submission" date="2020-04" db="EMBL/GenBank/DDBJ databases">
        <authorList>
            <person name="Chiriac C."/>
            <person name="Salcher M."/>
            <person name="Ghai R."/>
            <person name="Kavagutti S V."/>
        </authorList>
    </citation>
    <scope>NUCLEOTIDE SEQUENCE</scope>
</reference>
<feature type="domain" description="VRR-NUC" evidence="5">
    <location>
        <begin position="10"/>
        <end position="90"/>
    </location>
</feature>
<evidence type="ECO:0000256" key="1">
    <source>
        <dbReference type="ARBA" id="ARBA00001946"/>
    </source>
</evidence>
<evidence type="ECO:0000313" key="6">
    <source>
        <dbReference type="EMBL" id="CAB4145922.1"/>
    </source>
</evidence>
<dbReference type="GO" id="GO:0004518">
    <property type="term" value="F:nuclease activity"/>
    <property type="evidence" value="ECO:0007669"/>
    <property type="project" value="UniProtKB-KW"/>
</dbReference>
<evidence type="ECO:0000313" key="7">
    <source>
        <dbReference type="EMBL" id="CAB4190344.1"/>
    </source>
</evidence>
<dbReference type="InterPro" id="IPR011856">
    <property type="entry name" value="tRNA_endonuc-like_dom_sf"/>
</dbReference>
<evidence type="ECO:0000259" key="5">
    <source>
        <dbReference type="SMART" id="SM00990"/>
    </source>
</evidence>
<evidence type="ECO:0000256" key="4">
    <source>
        <dbReference type="SAM" id="MobiDB-lite"/>
    </source>
</evidence>
<dbReference type="Gene3D" id="3.40.1350.10">
    <property type="match status" value="1"/>
</dbReference>
<protein>
    <submittedName>
        <fullName evidence="6">VRR-NUC domain containing protein</fullName>
    </submittedName>
</protein>
<keyword evidence="3" id="KW-0378">Hydrolase</keyword>
<dbReference type="SMART" id="SM00990">
    <property type="entry name" value="VRR_NUC"/>
    <property type="match status" value="1"/>
</dbReference>
<dbReference type="GO" id="GO:0016788">
    <property type="term" value="F:hydrolase activity, acting on ester bonds"/>
    <property type="evidence" value="ECO:0007669"/>
    <property type="project" value="InterPro"/>
</dbReference>
<accession>A0A6J5MI76</accession>
<evidence type="ECO:0000256" key="3">
    <source>
        <dbReference type="ARBA" id="ARBA00022801"/>
    </source>
</evidence>
<gene>
    <name evidence="7" type="ORF">UFOVP1207_65</name>
    <name evidence="6" type="ORF">UFOVP474_69</name>
</gene>
<name>A0A6J5MI76_9CAUD</name>
<keyword evidence="2" id="KW-0540">Nuclease</keyword>
<proteinExistence type="predicted"/>